<feature type="compositionally biased region" description="Basic and acidic residues" evidence="1">
    <location>
        <begin position="112"/>
        <end position="123"/>
    </location>
</feature>
<sequence>MTSRIPIAVSKPIDIPKSKNKNIPRDWHKDVVHQQPSRISPKGQQRLVGGPFDKDPKNAVFLFQVDLDPQDSYVRNGQPADDPQDKHKKAAPKTTHGPPPDDDEVWGQRPQAGKDEEWVKVPKQDTQVNGTKNTKTAHGANPGKDKAWEII</sequence>
<proteinExistence type="predicted"/>
<name>A0AA39TW88_9PEZI</name>
<evidence type="ECO:0000256" key="1">
    <source>
        <dbReference type="SAM" id="MobiDB-lite"/>
    </source>
</evidence>
<comment type="caution">
    <text evidence="2">The sequence shown here is derived from an EMBL/GenBank/DDBJ whole genome shotgun (WGS) entry which is preliminary data.</text>
</comment>
<feature type="compositionally biased region" description="Polar residues" evidence="1">
    <location>
        <begin position="124"/>
        <end position="136"/>
    </location>
</feature>
<dbReference type="AlphaFoldDB" id="A0AA39TW88"/>
<accession>A0AA39TW88</accession>
<feature type="region of interest" description="Disordered" evidence="1">
    <location>
        <begin position="1"/>
        <end position="55"/>
    </location>
</feature>
<evidence type="ECO:0000313" key="3">
    <source>
        <dbReference type="Proteomes" id="UP001174934"/>
    </source>
</evidence>
<reference evidence="2" key="1">
    <citation type="submission" date="2023-06" db="EMBL/GenBank/DDBJ databases">
        <title>Genome-scale phylogeny and comparative genomics of the fungal order Sordariales.</title>
        <authorList>
            <consortium name="Lawrence Berkeley National Laboratory"/>
            <person name="Hensen N."/>
            <person name="Bonometti L."/>
            <person name="Westerberg I."/>
            <person name="Brannstrom I.O."/>
            <person name="Guillou S."/>
            <person name="Cros-Aarteil S."/>
            <person name="Calhoun S."/>
            <person name="Haridas S."/>
            <person name="Kuo A."/>
            <person name="Mondo S."/>
            <person name="Pangilinan J."/>
            <person name="Riley R."/>
            <person name="LaButti K."/>
            <person name="Andreopoulos B."/>
            <person name="Lipzen A."/>
            <person name="Chen C."/>
            <person name="Yanf M."/>
            <person name="Daum C."/>
            <person name="Ng V."/>
            <person name="Clum A."/>
            <person name="Steindorff A."/>
            <person name="Ohm R."/>
            <person name="Martin F."/>
            <person name="Silar P."/>
            <person name="Natvig D."/>
            <person name="Lalanne C."/>
            <person name="Gautier V."/>
            <person name="Ament-velasquez S.L."/>
            <person name="Kruys A."/>
            <person name="Hutchinson M.I."/>
            <person name="Powell A.J."/>
            <person name="Barry K."/>
            <person name="Miller A.N."/>
            <person name="Grigoriev I.V."/>
            <person name="Debuchy R."/>
            <person name="Gladieux P."/>
            <person name="Thoren M.H."/>
            <person name="Johannesson H."/>
        </authorList>
    </citation>
    <scope>NUCLEOTIDE SEQUENCE</scope>
    <source>
        <strain evidence="2">SMH3391-2</strain>
    </source>
</reference>
<feature type="compositionally biased region" description="Basic and acidic residues" evidence="1">
    <location>
        <begin position="23"/>
        <end position="32"/>
    </location>
</feature>
<evidence type="ECO:0000313" key="2">
    <source>
        <dbReference type="EMBL" id="KAK0610133.1"/>
    </source>
</evidence>
<dbReference type="EMBL" id="JAULSR010000011">
    <property type="protein sequence ID" value="KAK0610133.1"/>
    <property type="molecule type" value="Genomic_DNA"/>
</dbReference>
<gene>
    <name evidence="2" type="ORF">B0T17DRAFT_512433</name>
</gene>
<protein>
    <submittedName>
        <fullName evidence="2">Uncharacterized protein</fullName>
    </submittedName>
</protein>
<feature type="region of interest" description="Disordered" evidence="1">
    <location>
        <begin position="70"/>
        <end position="151"/>
    </location>
</feature>
<dbReference type="Proteomes" id="UP001174934">
    <property type="component" value="Unassembled WGS sequence"/>
</dbReference>
<organism evidence="2 3">
    <name type="scientific">Bombardia bombarda</name>
    <dbReference type="NCBI Taxonomy" id="252184"/>
    <lineage>
        <taxon>Eukaryota</taxon>
        <taxon>Fungi</taxon>
        <taxon>Dikarya</taxon>
        <taxon>Ascomycota</taxon>
        <taxon>Pezizomycotina</taxon>
        <taxon>Sordariomycetes</taxon>
        <taxon>Sordariomycetidae</taxon>
        <taxon>Sordariales</taxon>
        <taxon>Lasiosphaeriaceae</taxon>
        <taxon>Bombardia</taxon>
    </lineage>
</organism>
<keyword evidence="3" id="KW-1185">Reference proteome</keyword>